<dbReference type="GeneID" id="122132323"/>
<feature type="region of interest" description="Disordered" evidence="1">
    <location>
        <begin position="101"/>
        <end position="133"/>
    </location>
</feature>
<dbReference type="InterPro" id="IPR039508">
    <property type="entry name" value="KASH5_EF-hand-like_dom"/>
</dbReference>
<dbReference type="InterPro" id="IPR028170">
    <property type="entry name" value="KASH5"/>
</dbReference>
<proteinExistence type="predicted"/>
<dbReference type="AlphaFoldDB" id="A0A8M1KKG2"/>
<feature type="domain" description="KASH5-like coiled-coil" evidence="3">
    <location>
        <begin position="142"/>
        <end position="221"/>
    </location>
</feature>
<dbReference type="GO" id="GO:0007129">
    <property type="term" value="P:homologous chromosome pairing at meiosis"/>
    <property type="evidence" value="ECO:0007669"/>
    <property type="project" value="TreeGrafter"/>
</dbReference>
<dbReference type="OrthoDB" id="10062605at2759"/>
<evidence type="ECO:0000256" key="1">
    <source>
        <dbReference type="SAM" id="MobiDB-lite"/>
    </source>
</evidence>
<dbReference type="GO" id="GO:0070840">
    <property type="term" value="F:dynein complex binding"/>
    <property type="evidence" value="ECO:0007669"/>
    <property type="project" value="TreeGrafter"/>
</dbReference>
<dbReference type="Pfam" id="PF14662">
    <property type="entry name" value="KASH_CCD"/>
    <property type="match status" value="1"/>
</dbReference>
<dbReference type="GO" id="GO:0090619">
    <property type="term" value="C:meiotic spindle pole"/>
    <property type="evidence" value="ECO:0007669"/>
    <property type="project" value="TreeGrafter"/>
</dbReference>
<dbReference type="Proteomes" id="UP000515152">
    <property type="component" value="Unplaced"/>
</dbReference>
<evidence type="ECO:0000259" key="2">
    <source>
        <dbReference type="Pfam" id="PF14658"/>
    </source>
</evidence>
<dbReference type="GO" id="GO:0000800">
    <property type="term" value="C:lateral element"/>
    <property type="evidence" value="ECO:0007669"/>
    <property type="project" value="TreeGrafter"/>
</dbReference>
<dbReference type="InterPro" id="IPR028168">
    <property type="entry name" value="KASH5_CC"/>
</dbReference>
<dbReference type="Pfam" id="PF14658">
    <property type="entry name" value="EF-hand_9"/>
    <property type="match status" value="1"/>
</dbReference>
<dbReference type="GO" id="GO:0090220">
    <property type="term" value="P:chromosome localization to nuclear envelope involved in homologous chromosome segregation"/>
    <property type="evidence" value="ECO:0007669"/>
    <property type="project" value="TreeGrafter"/>
</dbReference>
<protein>
    <submittedName>
        <fullName evidence="5">Inositol 1,4,5-triphosphate receptor associated 2-like</fullName>
    </submittedName>
</protein>
<evidence type="ECO:0000259" key="3">
    <source>
        <dbReference type="Pfam" id="PF14662"/>
    </source>
</evidence>
<dbReference type="GO" id="GO:0034993">
    <property type="term" value="C:meiotic nuclear membrane microtubule tethering complex"/>
    <property type="evidence" value="ECO:0007669"/>
    <property type="project" value="InterPro"/>
</dbReference>
<dbReference type="GO" id="GO:0051225">
    <property type="term" value="P:spindle assembly"/>
    <property type="evidence" value="ECO:0007669"/>
    <property type="project" value="TreeGrafter"/>
</dbReference>
<dbReference type="GO" id="GO:0051653">
    <property type="term" value="P:spindle localization"/>
    <property type="evidence" value="ECO:0007669"/>
    <property type="project" value="TreeGrafter"/>
</dbReference>
<dbReference type="GO" id="GO:0034397">
    <property type="term" value="P:telomere localization"/>
    <property type="evidence" value="ECO:0007669"/>
    <property type="project" value="InterPro"/>
</dbReference>
<dbReference type="GO" id="GO:0007015">
    <property type="term" value="P:actin filament organization"/>
    <property type="evidence" value="ECO:0007669"/>
    <property type="project" value="TreeGrafter"/>
</dbReference>
<dbReference type="PANTHER" id="PTHR47300:SF1">
    <property type="entry name" value="PROTEIN KASH5"/>
    <property type="match status" value="1"/>
</dbReference>
<dbReference type="GO" id="GO:0005640">
    <property type="term" value="C:nuclear outer membrane"/>
    <property type="evidence" value="ECO:0007669"/>
    <property type="project" value="TreeGrafter"/>
</dbReference>
<evidence type="ECO:0000313" key="5">
    <source>
        <dbReference type="RefSeq" id="XP_042563060.1"/>
    </source>
</evidence>
<sequence length="236" mass="25963">MCPAVSSLAHSEEQGEGFQEGARLTKAELLDITFEACDVMATGQVRGSDVLRYLRSVIGQSSGHEELVLLQSMLDPQGADPALNRLRFHSVMNAWIQHCNQQRDSSQNPAEPVRDTAQGAEFSPSDPETDDSRSELQLLQCELAEVKHVCQKLRDQNAVLMRAVAHGDDLNLQLTMEMTELRTKLASAQLAAVRAQSLAEELDEVRQALRESQDQERVSHAAISSLVPSTFAANLN</sequence>
<dbReference type="PANTHER" id="PTHR47300">
    <property type="entry name" value="PROTEIN KASH5"/>
    <property type="match status" value="1"/>
</dbReference>
<feature type="domain" description="Protein KASH5 EF-hand-like" evidence="2">
    <location>
        <begin position="33"/>
        <end position="96"/>
    </location>
</feature>
<name>A0A8M1KKG2_CLUHA</name>
<organism evidence="4 5">
    <name type="scientific">Clupea harengus</name>
    <name type="common">Atlantic herring</name>
    <dbReference type="NCBI Taxonomy" id="7950"/>
    <lineage>
        <taxon>Eukaryota</taxon>
        <taxon>Metazoa</taxon>
        <taxon>Chordata</taxon>
        <taxon>Craniata</taxon>
        <taxon>Vertebrata</taxon>
        <taxon>Euteleostomi</taxon>
        <taxon>Actinopterygii</taxon>
        <taxon>Neopterygii</taxon>
        <taxon>Teleostei</taxon>
        <taxon>Clupei</taxon>
        <taxon>Clupeiformes</taxon>
        <taxon>Clupeoidei</taxon>
        <taxon>Clupeidae</taxon>
        <taxon>Clupea</taxon>
    </lineage>
</organism>
<keyword evidence="4" id="KW-1185">Reference proteome</keyword>
<dbReference type="KEGG" id="char:122132323"/>
<dbReference type="RefSeq" id="XP_042563060.1">
    <property type="nucleotide sequence ID" value="XM_042707126.1"/>
</dbReference>
<dbReference type="GO" id="GO:0000781">
    <property type="term" value="C:chromosome, telomeric region"/>
    <property type="evidence" value="ECO:0007669"/>
    <property type="project" value="TreeGrafter"/>
</dbReference>
<accession>A0A8M1KKG2</accession>
<gene>
    <name evidence="5" type="primary">LOC122132323</name>
</gene>
<evidence type="ECO:0000313" key="4">
    <source>
        <dbReference type="Proteomes" id="UP000515152"/>
    </source>
</evidence>
<reference evidence="5" key="1">
    <citation type="submission" date="2025-08" db="UniProtKB">
        <authorList>
            <consortium name="RefSeq"/>
        </authorList>
    </citation>
    <scope>IDENTIFICATION</scope>
</reference>